<keyword evidence="1" id="KW-0732">Signal</keyword>
<accession>A0A9D2KQH1</accession>
<dbReference type="InterPro" id="IPR025961">
    <property type="entry name" value="Metal_resist"/>
</dbReference>
<reference evidence="2" key="2">
    <citation type="submission" date="2021-04" db="EMBL/GenBank/DDBJ databases">
        <authorList>
            <person name="Gilroy R."/>
        </authorList>
    </citation>
    <scope>NUCLEOTIDE SEQUENCE</scope>
    <source>
        <strain evidence="2">5032</strain>
    </source>
</reference>
<organism evidence="2 3">
    <name type="scientific">Candidatus Desulfovibrio intestinavium</name>
    <dbReference type="NCBI Taxonomy" id="2838534"/>
    <lineage>
        <taxon>Bacteria</taxon>
        <taxon>Pseudomonadati</taxon>
        <taxon>Thermodesulfobacteriota</taxon>
        <taxon>Desulfovibrionia</taxon>
        <taxon>Desulfovibrionales</taxon>
        <taxon>Desulfovibrionaceae</taxon>
        <taxon>Desulfovibrio</taxon>
    </lineage>
</organism>
<dbReference type="Pfam" id="PF13801">
    <property type="entry name" value="Metal_resist"/>
    <property type="match status" value="1"/>
</dbReference>
<evidence type="ECO:0000313" key="2">
    <source>
        <dbReference type="EMBL" id="HJA78539.1"/>
    </source>
</evidence>
<feature type="signal peptide" evidence="1">
    <location>
        <begin position="1"/>
        <end position="18"/>
    </location>
</feature>
<evidence type="ECO:0000313" key="3">
    <source>
        <dbReference type="Proteomes" id="UP000823821"/>
    </source>
</evidence>
<proteinExistence type="predicted"/>
<comment type="caution">
    <text evidence="2">The sequence shown here is derived from an EMBL/GenBank/DDBJ whole genome shotgun (WGS) entry which is preliminary data.</text>
</comment>
<protein>
    <submittedName>
        <fullName evidence="2">Periplasmic heavy metal sensor</fullName>
    </submittedName>
</protein>
<reference evidence="2" key="1">
    <citation type="journal article" date="2021" name="PeerJ">
        <title>Extensive microbial diversity within the chicken gut microbiome revealed by metagenomics and culture.</title>
        <authorList>
            <person name="Gilroy R."/>
            <person name="Ravi A."/>
            <person name="Getino M."/>
            <person name="Pursley I."/>
            <person name="Horton D.L."/>
            <person name="Alikhan N.F."/>
            <person name="Baker D."/>
            <person name="Gharbi K."/>
            <person name="Hall N."/>
            <person name="Watson M."/>
            <person name="Adriaenssens E.M."/>
            <person name="Foster-Nyarko E."/>
            <person name="Jarju S."/>
            <person name="Secka A."/>
            <person name="Antonio M."/>
            <person name="Oren A."/>
            <person name="Chaudhuri R.R."/>
            <person name="La Ragione R."/>
            <person name="Hildebrand F."/>
            <person name="Pallen M.J."/>
        </authorList>
    </citation>
    <scope>NUCLEOTIDE SEQUENCE</scope>
    <source>
        <strain evidence="2">5032</strain>
    </source>
</reference>
<dbReference type="Gene3D" id="1.20.120.1490">
    <property type="match status" value="1"/>
</dbReference>
<feature type="chain" id="PRO_5039458887" evidence="1">
    <location>
        <begin position="19"/>
        <end position="142"/>
    </location>
</feature>
<sequence length="142" mass="16239">MHTFAILLLLLLSLSLPADIVAGGHGHGGGHRQYRDVEEWLSELPPAQGERARAILDEERPAILELRERIHAKMEELDSLSYNANTPSDALPRLGWELQSLRDELRARYRHVRERLYEEAGVIFPHQRGRGCRSMIKPAFPQ</sequence>
<dbReference type="EMBL" id="DWZD01000019">
    <property type="protein sequence ID" value="HJA78539.1"/>
    <property type="molecule type" value="Genomic_DNA"/>
</dbReference>
<evidence type="ECO:0000256" key="1">
    <source>
        <dbReference type="SAM" id="SignalP"/>
    </source>
</evidence>
<dbReference type="Proteomes" id="UP000823821">
    <property type="component" value="Unassembled WGS sequence"/>
</dbReference>
<gene>
    <name evidence="2" type="ORF">H9784_03055</name>
</gene>
<dbReference type="AlphaFoldDB" id="A0A9D2KQH1"/>
<name>A0A9D2KQH1_9BACT</name>